<proteinExistence type="predicted"/>
<accession>A0A2U2XD89</accession>
<dbReference type="PROSITE" id="PS51257">
    <property type="entry name" value="PROKAR_LIPOPROTEIN"/>
    <property type="match status" value="1"/>
</dbReference>
<organism evidence="1 2">
    <name type="scientific">Brumimicrobium oceani</name>
    <dbReference type="NCBI Taxonomy" id="2100725"/>
    <lineage>
        <taxon>Bacteria</taxon>
        <taxon>Pseudomonadati</taxon>
        <taxon>Bacteroidota</taxon>
        <taxon>Flavobacteriia</taxon>
        <taxon>Flavobacteriales</taxon>
        <taxon>Crocinitomicaceae</taxon>
        <taxon>Brumimicrobium</taxon>
    </lineage>
</organism>
<evidence type="ECO:0008006" key="3">
    <source>
        <dbReference type="Google" id="ProtNLM"/>
    </source>
</evidence>
<dbReference type="Proteomes" id="UP000245370">
    <property type="component" value="Unassembled WGS sequence"/>
</dbReference>
<reference evidence="1 2" key="2">
    <citation type="submission" date="2018-05" db="EMBL/GenBank/DDBJ databases">
        <authorList>
            <person name="Lanie J.A."/>
            <person name="Ng W.-L."/>
            <person name="Kazmierczak K.M."/>
            <person name="Andrzejewski T.M."/>
            <person name="Davidsen T.M."/>
            <person name="Wayne K.J."/>
            <person name="Tettelin H."/>
            <person name="Glass J.I."/>
            <person name="Rusch D."/>
            <person name="Podicherti R."/>
            <person name="Tsui H.-C.T."/>
            <person name="Winkler M.E."/>
        </authorList>
    </citation>
    <scope>NUCLEOTIDE SEQUENCE [LARGE SCALE GENOMIC DNA]</scope>
    <source>
        <strain evidence="1 2">C305</strain>
    </source>
</reference>
<dbReference type="EMBL" id="QFRJ01000005">
    <property type="protein sequence ID" value="PWH85727.1"/>
    <property type="molecule type" value="Genomic_DNA"/>
</dbReference>
<comment type="caution">
    <text evidence="1">The sequence shown here is derived from an EMBL/GenBank/DDBJ whole genome shotgun (WGS) entry which is preliminary data.</text>
</comment>
<dbReference type="AlphaFoldDB" id="A0A2U2XD89"/>
<evidence type="ECO:0000313" key="2">
    <source>
        <dbReference type="Proteomes" id="UP000245370"/>
    </source>
</evidence>
<dbReference type="OrthoDB" id="978751at2"/>
<sequence>MRRGFITLLFTGLLFGLTGCLELIEDTTLNSDGSGSYKLTVNLSASTTKVNSLIAMDSIKGTKVPSRSELQQKLQIYIKNLNTKPGITNTKAELNTENWILNLSLDFESLKSLRNGMIGLSEDINNAPANDKVNSIILEFSKNIYQRKIGGLIPNDWQEKARKNEDFALLKEGKCVFIQRFEKEIINVSSADVRIAKSKKATMLQLSPLTIVNNPKIIDYSVTVKP</sequence>
<keyword evidence="2" id="KW-1185">Reference proteome</keyword>
<protein>
    <recommendedName>
        <fullName evidence="3">Lipoprotein</fullName>
    </recommendedName>
</protein>
<reference evidence="1 2" key="1">
    <citation type="submission" date="2018-05" db="EMBL/GenBank/DDBJ databases">
        <title>Brumimicrobium oceani sp. nov., isolated from coastal sediment.</title>
        <authorList>
            <person name="Kou Y."/>
        </authorList>
    </citation>
    <scope>NUCLEOTIDE SEQUENCE [LARGE SCALE GENOMIC DNA]</scope>
    <source>
        <strain evidence="1 2">C305</strain>
    </source>
</reference>
<name>A0A2U2XD89_9FLAO</name>
<evidence type="ECO:0000313" key="1">
    <source>
        <dbReference type="EMBL" id="PWH85727.1"/>
    </source>
</evidence>
<gene>
    <name evidence="1" type="ORF">DIT68_08830</name>
</gene>
<dbReference type="RefSeq" id="WP_109359433.1">
    <property type="nucleotide sequence ID" value="NZ_QFRJ01000005.1"/>
</dbReference>